<evidence type="ECO:0000313" key="3">
    <source>
        <dbReference type="Proteomes" id="UP000031186"/>
    </source>
</evidence>
<gene>
    <name evidence="2" type="ORF">MAN_10550</name>
</gene>
<name>A0A0B4FTN8_METAF</name>
<dbReference type="HOGENOM" id="CLU_1563217_0_0_1"/>
<feature type="transmembrane region" description="Helical" evidence="1">
    <location>
        <begin position="6"/>
        <end position="26"/>
    </location>
</feature>
<dbReference type="PANTHER" id="PTHR37992">
    <property type="entry name" value="EXPRESSED PROTEIN"/>
    <property type="match status" value="1"/>
</dbReference>
<accession>A0A0B4FTN8</accession>
<organism evidence="2 3">
    <name type="scientific">Metarhizium anisopliae (strain ARSEF 549)</name>
    <dbReference type="NCBI Taxonomy" id="3151832"/>
    <lineage>
        <taxon>Eukaryota</taxon>
        <taxon>Fungi</taxon>
        <taxon>Dikarya</taxon>
        <taxon>Ascomycota</taxon>
        <taxon>Pezizomycotina</taxon>
        <taxon>Sordariomycetes</taxon>
        <taxon>Hypocreomycetidae</taxon>
        <taxon>Hypocreales</taxon>
        <taxon>Clavicipitaceae</taxon>
        <taxon>Metarhizium</taxon>
    </lineage>
</organism>
<dbReference type="PANTHER" id="PTHR37992:SF1">
    <property type="entry name" value="DUF1774-DOMAIN-CONTAINING PROTEIN"/>
    <property type="match status" value="1"/>
</dbReference>
<keyword evidence="1" id="KW-0472">Membrane</keyword>
<evidence type="ECO:0000256" key="1">
    <source>
        <dbReference type="SAM" id="Phobius"/>
    </source>
</evidence>
<sequence>MDSIVGTLYWLNLFVRQLLCIGIALIPRKLAFRDAIVSTSSHFIAFNLLHLGSVTLVAYSYFAWAQIILVLNFANMSSLYFRYHHHALLAHSALVSGPLSWTSFAMYWNGFRISPRSEGAHIVGSIFLWRMLGYGLFFAFAYKDFTICLFLSFLATSVAVYHVTAHSHPQQ</sequence>
<keyword evidence="1" id="KW-1133">Transmembrane helix</keyword>
<feature type="non-terminal residue" evidence="2">
    <location>
        <position position="1"/>
    </location>
</feature>
<proteinExistence type="predicted"/>
<dbReference type="Pfam" id="PF08611">
    <property type="entry name" value="DUF1774"/>
    <property type="match status" value="1"/>
</dbReference>
<dbReference type="InterPro" id="IPR013920">
    <property type="entry name" value="DUF1774_fun"/>
</dbReference>
<feature type="transmembrane region" description="Helical" evidence="1">
    <location>
        <begin position="88"/>
        <end position="108"/>
    </location>
</feature>
<protein>
    <submittedName>
        <fullName evidence="2">ATP synthase F0</fullName>
    </submittedName>
</protein>
<dbReference type="EMBL" id="AZNF01000026">
    <property type="protein sequence ID" value="KID59609.1"/>
    <property type="molecule type" value="Genomic_DNA"/>
</dbReference>
<keyword evidence="1" id="KW-0812">Transmembrane</keyword>
<evidence type="ECO:0000313" key="2">
    <source>
        <dbReference type="EMBL" id="KID59609.1"/>
    </source>
</evidence>
<dbReference type="Proteomes" id="UP000031186">
    <property type="component" value="Unassembled WGS sequence"/>
</dbReference>
<keyword evidence="3" id="KW-1185">Reference proteome</keyword>
<comment type="caution">
    <text evidence="2">The sequence shown here is derived from an EMBL/GenBank/DDBJ whole genome shotgun (WGS) entry which is preliminary data.</text>
</comment>
<dbReference type="VEuPathDB" id="FungiDB:MAN_10550"/>
<dbReference type="AlphaFoldDB" id="A0A0B4FTN8"/>
<reference evidence="2 3" key="1">
    <citation type="journal article" date="2014" name="Proc. Natl. Acad. Sci. U.S.A.">
        <title>Trajectory and genomic determinants of fungal-pathogen speciation and host adaptation.</title>
        <authorList>
            <person name="Hu X."/>
            <person name="Xiao G."/>
            <person name="Zheng P."/>
            <person name="Shang Y."/>
            <person name="Su Y."/>
            <person name="Zhang X."/>
            <person name="Liu X."/>
            <person name="Zhan S."/>
            <person name="St Leger R.J."/>
            <person name="Wang C."/>
        </authorList>
    </citation>
    <scope>NUCLEOTIDE SEQUENCE [LARGE SCALE GENOMIC DNA]</scope>
    <source>
        <strain evidence="2 3">ARSEF 549</strain>
    </source>
</reference>